<dbReference type="OMA" id="DHNASAE"/>
<reference evidence="3" key="1">
    <citation type="submission" date="2017-02" db="UniProtKB">
        <authorList>
            <consortium name="WormBaseParasite"/>
        </authorList>
    </citation>
    <scope>IDENTIFICATION</scope>
</reference>
<sequence length="311" mass="36060">MNRLDIVRTTLSRASPKRLVLAAASFVAVCFAFIRISSSRVSSTAEYEWMCDCVVDGVHHDFCYRLPHNEQIRGKPFKCSNAVYVKRLGLLPTADLRAEDHNASAEAIFIANVRSLWPQRKIIAFNLGLKHDSVARLRSLCHVELRAFPFHDFPDHVRSLFQYRWKPLIIAMMLLEYDAVWYMDTSVRWKRDRLHFVHNQTRHCKEEKEGKSEEIRNSTAIPMKDATCKKSSILLNVNTNHGVFPTTHPDVYMFLPTSMERLLKTLEYGATMMYVVRTSESIGILKWRSKLLEFLLIIENFCSQLHLLPTV</sequence>
<proteinExistence type="predicted"/>
<dbReference type="Pfam" id="PF07801">
    <property type="entry name" value="DUF1647"/>
    <property type="match status" value="1"/>
</dbReference>
<evidence type="ECO:0000313" key="2">
    <source>
        <dbReference type="Proteomes" id="UP000271162"/>
    </source>
</evidence>
<dbReference type="InterPro" id="IPR012444">
    <property type="entry name" value="DUF1647"/>
</dbReference>
<dbReference type="AlphaFoldDB" id="A0A0N4YB06"/>
<dbReference type="Proteomes" id="UP000271162">
    <property type="component" value="Unassembled WGS sequence"/>
</dbReference>
<dbReference type="EMBL" id="UYSL01021095">
    <property type="protein sequence ID" value="VDL77202.1"/>
    <property type="molecule type" value="Genomic_DNA"/>
</dbReference>
<organism evidence="3">
    <name type="scientific">Nippostrongylus brasiliensis</name>
    <name type="common">Rat hookworm</name>
    <dbReference type="NCBI Taxonomy" id="27835"/>
    <lineage>
        <taxon>Eukaryota</taxon>
        <taxon>Metazoa</taxon>
        <taxon>Ecdysozoa</taxon>
        <taxon>Nematoda</taxon>
        <taxon>Chromadorea</taxon>
        <taxon>Rhabditida</taxon>
        <taxon>Rhabditina</taxon>
        <taxon>Rhabditomorpha</taxon>
        <taxon>Strongyloidea</taxon>
        <taxon>Heligmosomidae</taxon>
        <taxon>Nippostrongylus</taxon>
    </lineage>
</organism>
<evidence type="ECO:0000313" key="1">
    <source>
        <dbReference type="EMBL" id="VDL77202.1"/>
    </source>
</evidence>
<accession>A0A0N4YB06</accession>
<keyword evidence="2" id="KW-1185">Reference proteome</keyword>
<protein>
    <submittedName>
        <fullName evidence="3">Nucleotid_trans domain-containing protein</fullName>
    </submittedName>
</protein>
<reference evidence="1 2" key="2">
    <citation type="submission" date="2018-11" db="EMBL/GenBank/DDBJ databases">
        <authorList>
            <consortium name="Pathogen Informatics"/>
        </authorList>
    </citation>
    <scope>NUCLEOTIDE SEQUENCE [LARGE SCALE GENOMIC DNA]</scope>
</reference>
<dbReference type="PANTHER" id="PTHR31389">
    <property type="entry name" value="LD39211P"/>
    <property type="match status" value="1"/>
</dbReference>
<name>A0A0N4YB06_NIPBR</name>
<evidence type="ECO:0000313" key="3">
    <source>
        <dbReference type="WBParaSite" id="NBR_0001361201-mRNA-1"/>
    </source>
</evidence>
<gene>
    <name evidence="1" type="ORF">NBR_LOCUS13613</name>
</gene>
<dbReference type="WBParaSite" id="NBR_0001361201-mRNA-1">
    <property type="protein sequence ID" value="NBR_0001361201-mRNA-1"/>
    <property type="gene ID" value="NBR_0001361201"/>
</dbReference>
<dbReference type="PANTHER" id="PTHR31389:SF4">
    <property type="entry name" value="LD39211P"/>
    <property type="match status" value="1"/>
</dbReference>